<dbReference type="InterPro" id="IPR036388">
    <property type="entry name" value="WH-like_DNA-bd_sf"/>
</dbReference>
<organism evidence="7 8">
    <name type="scientific">Candidatus Falkowbacteria bacterium RIFOXYC2_FULL_36_12</name>
    <dbReference type="NCBI Taxonomy" id="1798002"/>
    <lineage>
        <taxon>Bacteria</taxon>
        <taxon>Candidatus Falkowiibacteriota</taxon>
    </lineage>
</organism>
<dbReference type="Gene3D" id="1.10.10.10">
    <property type="entry name" value="Winged helix-like DNA-binding domain superfamily/Winged helix DNA-binding domain"/>
    <property type="match status" value="1"/>
</dbReference>
<dbReference type="CDD" id="cd06171">
    <property type="entry name" value="Sigma70_r4"/>
    <property type="match status" value="1"/>
</dbReference>
<dbReference type="EMBL" id="MFGJ01000008">
    <property type="protein sequence ID" value="OGF30861.1"/>
    <property type="molecule type" value="Genomic_DNA"/>
</dbReference>
<dbReference type="InterPro" id="IPR013249">
    <property type="entry name" value="RNA_pol_sigma70_r4_t2"/>
</dbReference>
<evidence type="ECO:0000259" key="5">
    <source>
        <dbReference type="Pfam" id="PF04542"/>
    </source>
</evidence>
<dbReference type="GO" id="GO:0003677">
    <property type="term" value="F:DNA binding"/>
    <property type="evidence" value="ECO:0007669"/>
    <property type="project" value="InterPro"/>
</dbReference>
<dbReference type="AlphaFoldDB" id="A0A1F5SXA9"/>
<protein>
    <recommendedName>
        <fullName evidence="9">RNA polymerase sigma factor 70 region 4 type 2 domain-containing protein</fullName>
    </recommendedName>
</protein>
<dbReference type="PANTHER" id="PTHR43133">
    <property type="entry name" value="RNA POLYMERASE ECF-TYPE SIGMA FACTO"/>
    <property type="match status" value="1"/>
</dbReference>
<proteinExistence type="inferred from homology"/>
<sequence length="183" mass="22154">MKNTFKEKLLIFKVRHEKDQDAYGELYDYYVAKIFRFVMFKVRLVEDAEDITSEVFLKVWQYIRTTDKKIKNLNALFYQIARNAVIDYYRNKKRTEIQISDQEQYQKIIESRDLIKELDQKIDTKNIEFYLEKIKDEYREVLVLKYVEQYSVNEIAGILKKTKSNVRVLVHRALKSLRDVMGN</sequence>
<dbReference type="SUPFAM" id="SSF88946">
    <property type="entry name" value="Sigma2 domain of RNA polymerase sigma factors"/>
    <property type="match status" value="1"/>
</dbReference>
<dbReference type="GO" id="GO:0016987">
    <property type="term" value="F:sigma factor activity"/>
    <property type="evidence" value="ECO:0007669"/>
    <property type="project" value="UniProtKB-KW"/>
</dbReference>
<evidence type="ECO:0000256" key="4">
    <source>
        <dbReference type="ARBA" id="ARBA00023163"/>
    </source>
</evidence>
<evidence type="ECO:0000256" key="3">
    <source>
        <dbReference type="ARBA" id="ARBA00023082"/>
    </source>
</evidence>
<dbReference type="Gene3D" id="1.10.1740.10">
    <property type="match status" value="1"/>
</dbReference>
<evidence type="ECO:0000256" key="1">
    <source>
        <dbReference type="ARBA" id="ARBA00010641"/>
    </source>
</evidence>
<evidence type="ECO:0008006" key="9">
    <source>
        <dbReference type="Google" id="ProtNLM"/>
    </source>
</evidence>
<evidence type="ECO:0000313" key="7">
    <source>
        <dbReference type="EMBL" id="OGF30861.1"/>
    </source>
</evidence>
<dbReference type="InterPro" id="IPR007627">
    <property type="entry name" value="RNA_pol_sigma70_r2"/>
</dbReference>
<evidence type="ECO:0000259" key="6">
    <source>
        <dbReference type="Pfam" id="PF08281"/>
    </source>
</evidence>
<comment type="caution">
    <text evidence="7">The sequence shown here is derived from an EMBL/GenBank/DDBJ whole genome shotgun (WGS) entry which is preliminary data.</text>
</comment>
<keyword evidence="3" id="KW-0731">Sigma factor</keyword>
<dbReference type="GO" id="GO:0006352">
    <property type="term" value="P:DNA-templated transcription initiation"/>
    <property type="evidence" value="ECO:0007669"/>
    <property type="project" value="InterPro"/>
</dbReference>
<feature type="domain" description="RNA polymerase sigma-70 region 2" evidence="5">
    <location>
        <begin position="26"/>
        <end position="95"/>
    </location>
</feature>
<dbReference type="InterPro" id="IPR039425">
    <property type="entry name" value="RNA_pol_sigma-70-like"/>
</dbReference>
<dbReference type="SUPFAM" id="SSF88659">
    <property type="entry name" value="Sigma3 and sigma4 domains of RNA polymerase sigma factors"/>
    <property type="match status" value="1"/>
</dbReference>
<keyword evidence="4" id="KW-0804">Transcription</keyword>
<evidence type="ECO:0000313" key="8">
    <source>
        <dbReference type="Proteomes" id="UP000179001"/>
    </source>
</evidence>
<comment type="similarity">
    <text evidence="1">Belongs to the sigma-70 factor family. ECF subfamily.</text>
</comment>
<gene>
    <name evidence="7" type="ORF">A2478_00195</name>
</gene>
<dbReference type="InterPro" id="IPR014284">
    <property type="entry name" value="RNA_pol_sigma-70_dom"/>
</dbReference>
<dbReference type="STRING" id="1798002.A2478_00195"/>
<dbReference type="NCBIfam" id="TIGR02937">
    <property type="entry name" value="sigma70-ECF"/>
    <property type="match status" value="1"/>
</dbReference>
<name>A0A1F5SXA9_9BACT</name>
<keyword evidence="2" id="KW-0805">Transcription regulation</keyword>
<feature type="domain" description="RNA polymerase sigma factor 70 region 4 type 2" evidence="6">
    <location>
        <begin position="127"/>
        <end position="177"/>
    </location>
</feature>
<dbReference type="Pfam" id="PF08281">
    <property type="entry name" value="Sigma70_r4_2"/>
    <property type="match status" value="1"/>
</dbReference>
<dbReference type="InterPro" id="IPR013324">
    <property type="entry name" value="RNA_pol_sigma_r3/r4-like"/>
</dbReference>
<dbReference type="Pfam" id="PF04542">
    <property type="entry name" value="Sigma70_r2"/>
    <property type="match status" value="1"/>
</dbReference>
<dbReference type="InterPro" id="IPR013325">
    <property type="entry name" value="RNA_pol_sigma_r2"/>
</dbReference>
<evidence type="ECO:0000256" key="2">
    <source>
        <dbReference type="ARBA" id="ARBA00023015"/>
    </source>
</evidence>
<dbReference type="PANTHER" id="PTHR43133:SF60">
    <property type="entry name" value="RNA POLYMERASE SIGMA FACTOR SIGV"/>
    <property type="match status" value="1"/>
</dbReference>
<accession>A0A1F5SXA9</accession>
<dbReference type="Proteomes" id="UP000179001">
    <property type="component" value="Unassembled WGS sequence"/>
</dbReference>
<reference evidence="7 8" key="1">
    <citation type="journal article" date="2016" name="Nat. Commun.">
        <title>Thousands of microbial genomes shed light on interconnected biogeochemical processes in an aquifer system.</title>
        <authorList>
            <person name="Anantharaman K."/>
            <person name="Brown C.T."/>
            <person name="Hug L.A."/>
            <person name="Sharon I."/>
            <person name="Castelle C.J."/>
            <person name="Probst A.J."/>
            <person name="Thomas B.C."/>
            <person name="Singh A."/>
            <person name="Wilkins M.J."/>
            <person name="Karaoz U."/>
            <person name="Brodie E.L."/>
            <person name="Williams K.H."/>
            <person name="Hubbard S.S."/>
            <person name="Banfield J.F."/>
        </authorList>
    </citation>
    <scope>NUCLEOTIDE SEQUENCE [LARGE SCALE GENOMIC DNA]</scope>
</reference>